<name>A0ABW4XGP0_9ACTN</name>
<sequence>MTGPDDAFLAPDDALQDFDEAVDLTADEDEAPTAPPADDEADPPGAVGTEVAPG</sequence>
<feature type="compositionally biased region" description="Acidic residues" evidence="1">
    <location>
        <begin position="21"/>
        <end position="42"/>
    </location>
</feature>
<feature type="region of interest" description="Disordered" evidence="1">
    <location>
        <begin position="21"/>
        <end position="54"/>
    </location>
</feature>
<comment type="caution">
    <text evidence="2">The sequence shown here is derived from an EMBL/GenBank/DDBJ whole genome shotgun (WGS) entry which is preliminary data.</text>
</comment>
<dbReference type="EMBL" id="JBHUHP010000030">
    <property type="protein sequence ID" value="MFD2094232.1"/>
    <property type="molecule type" value="Genomic_DNA"/>
</dbReference>
<proteinExistence type="predicted"/>
<accession>A0ABW4XGP0</accession>
<reference evidence="3" key="1">
    <citation type="journal article" date="2019" name="Int. J. Syst. Evol. Microbiol.">
        <title>The Global Catalogue of Microorganisms (GCM) 10K type strain sequencing project: providing services to taxonomists for standard genome sequencing and annotation.</title>
        <authorList>
            <consortium name="The Broad Institute Genomics Platform"/>
            <consortium name="The Broad Institute Genome Sequencing Center for Infectious Disease"/>
            <person name="Wu L."/>
            <person name="Ma J."/>
        </authorList>
    </citation>
    <scope>NUCLEOTIDE SEQUENCE [LARGE SCALE GENOMIC DNA]</scope>
    <source>
        <strain evidence="3">JCM 3338</strain>
    </source>
</reference>
<gene>
    <name evidence="2" type="ORF">ACFSHS_21910</name>
</gene>
<dbReference type="RefSeq" id="WP_376880851.1">
    <property type="nucleotide sequence ID" value="NZ_JBHUHP010000030.1"/>
</dbReference>
<evidence type="ECO:0000313" key="3">
    <source>
        <dbReference type="Proteomes" id="UP001597402"/>
    </source>
</evidence>
<evidence type="ECO:0000256" key="1">
    <source>
        <dbReference type="SAM" id="MobiDB-lite"/>
    </source>
</evidence>
<organism evidence="2 3">
    <name type="scientific">Blastococcus deserti</name>
    <dbReference type="NCBI Taxonomy" id="2259033"/>
    <lineage>
        <taxon>Bacteria</taxon>
        <taxon>Bacillati</taxon>
        <taxon>Actinomycetota</taxon>
        <taxon>Actinomycetes</taxon>
        <taxon>Geodermatophilales</taxon>
        <taxon>Geodermatophilaceae</taxon>
        <taxon>Blastococcus</taxon>
    </lineage>
</organism>
<evidence type="ECO:0000313" key="2">
    <source>
        <dbReference type="EMBL" id="MFD2094232.1"/>
    </source>
</evidence>
<keyword evidence="3" id="KW-1185">Reference proteome</keyword>
<protein>
    <submittedName>
        <fullName evidence="2">Uncharacterized protein</fullName>
    </submittedName>
</protein>
<dbReference type="Proteomes" id="UP001597402">
    <property type="component" value="Unassembled WGS sequence"/>
</dbReference>